<feature type="transmembrane region" description="Helical" evidence="11">
    <location>
        <begin position="398"/>
        <end position="417"/>
    </location>
</feature>
<feature type="transmembrane region" description="Helical" evidence="11">
    <location>
        <begin position="366"/>
        <end position="386"/>
    </location>
</feature>
<feature type="region of interest" description="Disordered" evidence="12">
    <location>
        <begin position="1"/>
        <end position="60"/>
    </location>
</feature>
<evidence type="ECO:0000256" key="1">
    <source>
        <dbReference type="ARBA" id="ARBA00004429"/>
    </source>
</evidence>
<evidence type="ECO:0000256" key="12">
    <source>
        <dbReference type="SAM" id="MobiDB-lite"/>
    </source>
</evidence>
<comment type="function">
    <text evidence="11">Na(+)/H(+) antiporter that extrudes sodium in exchange for external protons.</text>
</comment>
<keyword evidence="7 11" id="KW-0915">Sodium</keyword>
<keyword evidence="3 11" id="KW-0050">Antiport</keyword>
<organism evidence="13 14">
    <name type="scientific">Pseudoglutamicibacter albus</name>
    <dbReference type="NCBI Taxonomy" id="98671"/>
    <lineage>
        <taxon>Bacteria</taxon>
        <taxon>Bacillati</taxon>
        <taxon>Actinomycetota</taxon>
        <taxon>Actinomycetes</taxon>
        <taxon>Micrococcales</taxon>
        <taxon>Micrococcaceae</taxon>
        <taxon>Pseudoglutamicibacter</taxon>
    </lineage>
</organism>
<dbReference type="InterPro" id="IPR004670">
    <property type="entry name" value="NhaA"/>
</dbReference>
<evidence type="ECO:0000256" key="4">
    <source>
        <dbReference type="ARBA" id="ARBA00022475"/>
    </source>
</evidence>
<dbReference type="InterPro" id="IPR023171">
    <property type="entry name" value="Na/H_antiporter_dom_sf"/>
</dbReference>
<evidence type="ECO:0000256" key="10">
    <source>
        <dbReference type="ARBA" id="ARBA00023201"/>
    </source>
</evidence>
<feature type="transmembrane region" description="Helical" evidence="11">
    <location>
        <begin position="110"/>
        <end position="130"/>
    </location>
</feature>
<dbReference type="RefSeq" id="WP_310245753.1">
    <property type="nucleotide sequence ID" value="NZ_JAVDXX010000001.1"/>
</dbReference>
<evidence type="ECO:0000256" key="9">
    <source>
        <dbReference type="ARBA" id="ARBA00023136"/>
    </source>
</evidence>
<feature type="compositionally biased region" description="Polar residues" evidence="12">
    <location>
        <begin position="1"/>
        <end position="13"/>
    </location>
</feature>
<dbReference type="NCBIfam" id="TIGR00773">
    <property type="entry name" value="NhaA"/>
    <property type="match status" value="1"/>
</dbReference>
<keyword evidence="8 11" id="KW-0406">Ion transport</keyword>
<evidence type="ECO:0000256" key="7">
    <source>
        <dbReference type="ARBA" id="ARBA00023053"/>
    </source>
</evidence>
<comment type="subcellular location">
    <subcellularLocation>
        <location evidence="1">Cell inner membrane</location>
        <topology evidence="1">Multi-pass membrane protein</topology>
    </subcellularLocation>
    <subcellularLocation>
        <location evidence="11">Cell membrane</location>
        <topology evidence="11">Multi-pass membrane protein</topology>
    </subcellularLocation>
</comment>
<gene>
    <name evidence="11" type="primary">nhaA</name>
    <name evidence="13" type="ORF">J2S67_000375</name>
</gene>
<keyword evidence="14" id="KW-1185">Reference proteome</keyword>
<keyword evidence="6 11" id="KW-1133">Transmembrane helix</keyword>
<keyword evidence="2 11" id="KW-0813">Transport</keyword>
<feature type="compositionally biased region" description="Polar residues" evidence="12">
    <location>
        <begin position="32"/>
        <end position="42"/>
    </location>
</feature>
<dbReference type="PANTHER" id="PTHR30341">
    <property type="entry name" value="SODIUM ION/PROTON ANTIPORTER NHAA-RELATED"/>
    <property type="match status" value="1"/>
</dbReference>
<feature type="compositionally biased region" description="Low complexity" evidence="12">
    <location>
        <begin position="15"/>
        <end position="31"/>
    </location>
</feature>
<feature type="transmembrane region" description="Helical" evidence="11">
    <location>
        <begin position="223"/>
        <end position="244"/>
    </location>
</feature>
<evidence type="ECO:0000313" key="13">
    <source>
        <dbReference type="EMBL" id="MDR7293107.1"/>
    </source>
</evidence>
<dbReference type="EMBL" id="JAVDXX010000001">
    <property type="protein sequence ID" value="MDR7293107.1"/>
    <property type="molecule type" value="Genomic_DNA"/>
</dbReference>
<keyword evidence="9 11" id="KW-0472">Membrane</keyword>
<protein>
    <recommendedName>
        <fullName evidence="11">Na(+)/H(+) antiporter NhaA</fullName>
    </recommendedName>
    <alternativeName>
        <fullName evidence="11">Sodium/proton antiporter NhaA</fullName>
    </alternativeName>
</protein>
<feature type="compositionally biased region" description="Basic and acidic residues" evidence="12">
    <location>
        <begin position="43"/>
        <end position="60"/>
    </location>
</feature>
<feature type="transmembrane region" description="Helical" evidence="11">
    <location>
        <begin position="251"/>
        <end position="272"/>
    </location>
</feature>
<evidence type="ECO:0000256" key="2">
    <source>
        <dbReference type="ARBA" id="ARBA00022448"/>
    </source>
</evidence>
<dbReference type="HAMAP" id="MF_01844">
    <property type="entry name" value="NhaA"/>
    <property type="match status" value="1"/>
</dbReference>
<comment type="catalytic activity">
    <reaction evidence="11">
        <text>Na(+)(in) + 2 H(+)(out) = Na(+)(out) + 2 H(+)(in)</text>
        <dbReference type="Rhea" id="RHEA:29251"/>
        <dbReference type="ChEBI" id="CHEBI:15378"/>
        <dbReference type="ChEBI" id="CHEBI:29101"/>
    </reaction>
</comment>
<keyword evidence="4 11" id="KW-1003">Cell membrane</keyword>
<comment type="caution">
    <text evidence="13">The sequence shown here is derived from an EMBL/GenBank/DDBJ whole genome shotgun (WGS) entry which is preliminary data.</text>
</comment>
<comment type="similarity">
    <text evidence="11">Belongs to the NhaA Na(+)/H(+) (TC 2.A.33) antiporter family.</text>
</comment>
<dbReference type="PANTHER" id="PTHR30341:SF0">
    <property type="entry name" value="NA(+)_H(+) ANTIPORTER NHAA"/>
    <property type="match status" value="1"/>
</dbReference>
<feature type="transmembrane region" description="Helical" evidence="11">
    <location>
        <begin position="329"/>
        <end position="346"/>
    </location>
</feature>
<keyword evidence="5 11" id="KW-0812">Transmembrane</keyword>
<evidence type="ECO:0000256" key="11">
    <source>
        <dbReference type="HAMAP-Rule" id="MF_01844"/>
    </source>
</evidence>
<evidence type="ECO:0000313" key="14">
    <source>
        <dbReference type="Proteomes" id="UP001180715"/>
    </source>
</evidence>
<dbReference type="Proteomes" id="UP001180715">
    <property type="component" value="Unassembled WGS sequence"/>
</dbReference>
<feature type="transmembrane region" description="Helical" evidence="11">
    <location>
        <begin position="438"/>
        <end position="460"/>
    </location>
</feature>
<dbReference type="Gene3D" id="1.20.1530.10">
    <property type="entry name" value="Na+/H+ antiporter like domain"/>
    <property type="match status" value="1"/>
</dbReference>
<evidence type="ECO:0000256" key="6">
    <source>
        <dbReference type="ARBA" id="ARBA00022989"/>
    </source>
</evidence>
<evidence type="ECO:0000256" key="5">
    <source>
        <dbReference type="ARBA" id="ARBA00022692"/>
    </source>
</evidence>
<sequence length="513" mass="55118">METRTQESSLKQPENNDAAADALEATENLETGNAQDDSQDIDGQQHNDEENKPRLLSKPREDTVAIQHPEDGHVYHVPFDDLTHFQTPPARAGQSKFSHRIGNILRSDSIGGILLIIAAIAAVTVANTPLQDWYYGVRDSHFVLPLGFTTIDMSIGHWASDGLLAVFFFVVGLELKTEFVSGGLRNFKHAIPPMAAAIGGVAVPALIYLLVNIGQPASTVHGWAIPAATDIAFAVAVLAVVGAWLPTPAKLFLLTLAVVDDLIAIIIIAVFYSSDISLVWLGLSLVPIAIYGTLAQLFPNFFRRQNWAPWVILLGLGFLAWVFMLNSGIHATIAGVLLGFTVPAKIKKGHRGIPLTEVLAHRVGPFSTGIAVPIFAFFAAGVTIAGMDAFKTAMADTVVWGIILGLVVGKPLGIMGATWLVTRTPAAELDPRIKWGDLLGVTMVAGIGFTVALLVAELSFGTDSLHGEDAKVAILLASVLAAVLASIWLAPRNRRYKMQAQQETAQERSHVKY</sequence>
<accession>A0ABU1YXM5</accession>
<feature type="transmembrane region" description="Helical" evidence="11">
    <location>
        <begin position="472"/>
        <end position="490"/>
    </location>
</feature>
<evidence type="ECO:0000256" key="3">
    <source>
        <dbReference type="ARBA" id="ARBA00022449"/>
    </source>
</evidence>
<reference evidence="13" key="1">
    <citation type="submission" date="2023-07" db="EMBL/GenBank/DDBJ databases">
        <title>Sequencing the genomes of 1000 actinobacteria strains.</title>
        <authorList>
            <person name="Klenk H.-P."/>
        </authorList>
    </citation>
    <scope>NUCLEOTIDE SEQUENCE</scope>
    <source>
        <strain evidence="13">DSM 13068</strain>
    </source>
</reference>
<evidence type="ECO:0000256" key="8">
    <source>
        <dbReference type="ARBA" id="ARBA00023065"/>
    </source>
</evidence>
<dbReference type="Pfam" id="PF06965">
    <property type="entry name" value="Na_H_antiport_1"/>
    <property type="match status" value="1"/>
</dbReference>
<feature type="transmembrane region" description="Helical" evidence="11">
    <location>
        <begin position="194"/>
        <end position="211"/>
    </location>
</feature>
<name>A0ABU1YXM5_9MICC</name>
<feature type="transmembrane region" description="Helical" evidence="11">
    <location>
        <begin position="278"/>
        <end position="295"/>
    </location>
</feature>
<keyword evidence="10 11" id="KW-0739">Sodium transport</keyword>
<proteinExistence type="inferred from homology"/>